<dbReference type="PRINTS" id="PR00337">
    <property type="entry name" value="LEUILEVALBP"/>
</dbReference>
<evidence type="ECO:0000256" key="1">
    <source>
        <dbReference type="ARBA" id="ARBA00010062"/>
    </source>
</evidence>
<dbReference type="AlphaFoldDB" id="A0A5N0EKX0"/>
<comment type="similarity">
    <text evidence="1">Belongs to the leucine-binding protein family.</text>
</comment>
<dbReference type="CDD" id="cd06349">
    <property type="entry name" value="PBP1_ABC_HAAT-like"/>
    <property type="match status" value="1"/>
</dbReference>
<dbReference type="InterPro" id="IPR000709">
    <property type="entry name" value="Leu_Ile_Val-bd"/>
</dbReference>
<dbReference type="GO" id="GO:0006865">
    <property type="term" value="P:amino acid transport"/>
    <property type="evidence" value="ECO:0007669"/>
    <property type="project" value="UniProtKB-KW"/>
</dbReference>
<accession>A0A5N0EKX0</accession>
<dbReference type="Proteomes" id="UP000323876">
    <property type="component" value="Unassembled WGS sequence"/>
</dbReference>
<dbReference type="InterPro" id="IPR051010">
    <property type="entry name" value="BCAA_transport"/>
</dbReference>
<gene>
    <name evidence="7" type="ORF">F3087_01640</name>
</gene>
<feature type="domain" description="Leucine-binding protein" evidence="6">
    <location>
        <begin position="39"/>
        <end position="363"/>
    </location>
</feature>
<evidence type="ECO:0000313" key="8">
    <source>
        <dbReference type="Proteomes" id="UP000323876"/>
    </source>
</evidence>
<evidence type="ECO:0000256" key="4">
    <source>
        <dbReference type="ARBA" id="ARBA00022970"/>
    </source>
</evidence>
<sequence length="383" mass="41197">MSKSTSRRRLLAGVIVLSATIGLATACSDRGGSESSGDTVYFGVSGPRTGTSAEYGRLWQQGFDLALDQINAAGGINGKKVALKWEDSQSDPKQTVPIATKFVDDKSIIAELGDFSSPASIAASPIYNRGKLVQYGFTNSAVEFTKGGDYSWSPSITLDVFQERNTEWVLKKAKKVSVVYLETDWGKQAFQYFDKFAKQKGIEIAYSSAILPDSTDVKPILIKAREANPEAVVHLGYGPDGALVAKQLRDVGFTGPYFGGQNTPQFIALAGAAADGDIVNGIFSPADPDPKIQDFVAKFRAKFNTDPGDFNVYAYDALNVVVQAAKKGGATRAGVLEGLKKETQFYGIGLGTFAFDQQTRRPQGVTPRELVLKNGQFVPTGNR</sequence>
<evidence type="ECO:0000256" key="2">
    <source>
        <dbReference type="ARBA" id="ARBA00022448"/>
    </source>
</evidence>
<dbReference type="PANTHER" id="PTHR30483">
    <property type="entry name" value="LEUCINE-SPECIFIC-BINDING PROTEIN"/>
    <property type="match status" value="1"/>
</dbReference>
<evidence type="ECO:0000256" key="3">
    <source>
        <dbReference type="ARBA" id="ARBA00022729"/>
    </source>
</evidence>
<feature type="signal peptide" evidence="5">
    <location>
        <begin position="1"/>
        <end position="26"/>
    </location>
</feature>
<dbReference type="RefSeq" id="WP_150399962.1">
    <property type="nucleotide sequence ID" value="NZ_VXLC01000001.1"/>
</dbReference>
<keyword evidence="8" id="KW-1185">Reference proteome</keyword>
<dbReference type="PROSITE" id="PS51257">
    <property type="entry name" value="PROKAR_LIPOPROTEIN"/>
    <property type="match status" value="1"/>
</dbReference>
<keyword evidence="4" id="KW-0029">Amino-acid transport</keyword>
<dbReference type="InterPro" id="IPR028081">
    <property type="entry name" value="Leu-bd"/>
</dbReference>
<dbReference type="InterPro" id="IPR006311">
    <property type="entry name" value="TAT_signal"/>
</dbReference>
<feature type="chain" id="PRO_5024340748" evidence="5">
    <location>
        <begin position="27"/>
        <end position="383"/>
    </location>
</feature>
<dbReference type="PROSITE" id="PS51318">
    <property type="entry name" value="TAT"/>
    <property type="match status" value="1"/>
</dbReference>
<organism evidence="7 8">
    <name type="scientific">Nocardia colli</name>
    <dbReference type="NCBI Taxonomy" id="2545717"/>
    <lineage>
        <taxon>Bacteria</taxon>
        <taxon>Bacillati</taxon>
        <taxon>Actinomycetota</taxon>
        <taxon>Actinomycetes</taxon>
        <taxon>Mycobacteriales</taxon>
        <taxon>Nocardiaceae</taxon>
        <taxon>Nocardia</taxon>
    </lineage>
</organism>
<evidence type="ECO:0000313" key="7">
    <source>
        <dbReference type="EMBL" id="KAA8890047.1"/>
    </source>
</evidence>
<evidence type="ECO:0000259" key="6">
    <source>
        <dbReference type="Pfam" id="PF13458"/>
    </source>
</evidence>
<protein>
    <submittedName>
        <fullName evidence="7">ABC transporter substrate-binding protein</fullName>
    </submittedName>
</protein>
<proteinExistence type="inferred from homology"/>
<dbReference type="InterPro" id="IPR028082">
    <property type="entry name" value="Peripla_BP_I"/>
</dbReference>
<dbReference type="EMBL" id="VXLC01000001">
    <property type="protein sequence ID" value="KAA8890047.1"/>
    <property type="molecule type" value="Genomic_DNA"/>
</dbReference>
<evidence type="ECO:0000256" key="5">
    <source>
        <dbReference type="SAM" id="SignalP"/>
    </source>
</evidence>
<reference evidence="7 8" key="1">
    <citation type="submission" date="2019-09" db="EMBL/GenBank/DDBJ databases">
        <authorList>
            <person name="Wang X."/>
        </authorList>
    </citation>
    <scope>NUCLEOTIDE SEQUENCE [LARGE SCALE GENOMIC DNA]</scope>
    <source>
        <strain evidence="7 8">CICC 11023</strain>
    </source>
</reference>
<name>A0A5N0EKX0_9NOCA</name>
<dbReference type="Pfam" id="PF13458">
    <property type="entry name" value="Peripla_BP_6"/>
    <property type="match status" value="1"/>
</dbReference>
<keyword evidence="3 5" id="KW-0732">Signal</keyword>
<dbReference type="OrthoDB" id="7337537at2"/>
<dbReference type="Gene3D" id="3.40.50.2300">
    <property type="match status" value="2"/>
</dbReference>
<keyword evidence="2" id="KW-0813">Transport</keyword>
<dbReference type="PANTHER" id="PTHR30483:SF6">
    <property type="entry name" value="PERIPLASMIC BINDING PROTEIN OF ABC TRANSPORTER FOR NATURAL AMINO ACIDS"/>
    <property type="match status" value="1"/>
</dbReference>
<dbReference type="SUPFAM" id="SSF53822">
    <property type="entry name" value="Periplasmic binding protein-like I"/>
    <property type="match status" value="1"/>
</dbReference>
<comment type="caution">
    <text evidence="7">The sequence shown here is derived from an EMBL/GenBank/DDBJ whole genome shotgun (WGS) entry which is preliminary data.</text>
</comment>